<accession>A0A816VUY2</accession>
<gene>
    <name evidence="1" type="ORF">DARMORV10_A03P47140.1</name>
</gene>
<dbReference type="AlphaFoldDB" id="A0A816VUY2"/>
<evidence type="ECO:0000313" key="1">
    <source>
        <dbReference type="EMBL" id="CAF2129512.1"/>
    </source>
</evidence>
<dbReference type="EMBL" id="HG994357">
    <property type="protein sequence ID" value="CAF2129512.1"/>
    <property type="molecule type" value="Genomic_DNA"/>
</dbReference>
<sequence length="65" mass="7399">MTDGDDESIKTVNIKIVHGDKAYYPVSPSLSFNVQCLTPDRLVRRTKLVSVSNLQFSCHLLQFWS</sequence>
<dbReference type="Proteomes" id="UP001295469">
    <property type="component" value="Chromosome A03"/>
</dbReference>
<name>A0A816VUY2_BRANA</name>
<proteinExistence type="predicted"/>
<organism evidence="1">
    <name type="scientific">Brassica napus</name>
    <name type="common">Rape</name>
    <dbReference type="NCBI Taxonomy" id="3708"/>
    <lineage>
        <taxon>Eukaryota</taxon>
        <taxon>Viridiplantae</taxon>
        <taxon>Streptophyta</taxon>
        <taxon>Embryophyta</taxon>
        <taxon>Tracheophyta</taxon>
        <taxon>Spermatophyta</taxon>
        <taxon>Magnoliopsida</taxon>
        <taxon>eudicotyledons</taxon>
        <taxon>Gunneridae</taxon>
        <taxon>Pentapetalae</taxon>
        <taxon>rosids</taxon>
        <taxon>malvids</taxon>
        <taxon>Brassicales</taxon>
        <taxon>Brassicaceae</taxon>
        <taxon>Brassiceae</taxon>
        <taxon>Brassica</taxon>
    </lineage>
</organism>
<reference evidence="1" key="1">
    <citation type="submission" date="2021-01" db="EMBL/GenBank/DDBJ databases">
        <authorList>
            <consortium name="Genoscope - CEA"/>
            <person name="William W."/>
        </authorList>
    </citation>
    <scope>NUCLEOTIDE SEQUENCE</scope>
</reference>
<protein>
    <submittedName>
        <fullName evidence="1">(rape) hypothetical protein</fullName>
    </submittedName>
</protein>